<keyword evidence="1" id="KW-0378">Hydrolase</keyword>
<reference evidence="1 2" key="1">
    <citation type="journal article" date="2011" name="J. Bacteriol.">
        <title>Genome sequence of the ethanol-producing Zymomonas mobilis subsp. mobilis lectotype strain ATCC 10988.</title>
        <authorList>
            <person name="Pappas K.M."/>
            <person name="Kouvelis V.N."/>
            <person name="Saunders E."/>
            <person name="Brettin T.S."/>
            <person name="Bruce D."/>
            <person name="Detter C."/>
            <person name="Balakireva M."/>
            <person name="Han C.S."/>
            <person name="Savvakis G."/>
            <person name="Kyrpides N.C."/>
            <person name="Typas M.A."/>
        </authorList>
    </citation>
    <scope>NUCLEOTIDE SEQUENCE [LARGE SCALE GENOMIC DNA]</scope>
    <source>
        <strain evidence="2">ATCC 10988 / DSM 424 / CCUG 17860 / LMG 404 / NCIMB 8938 / NRRL B-806 / ZM1</strain>
    </source>
</reference>
<dbReference type="RefSeq" id="WP_014501225.1">
    <property type="nucleotide sequence ID" value="NC_017262.1"/>
</dbReference>
<organism evidence="1 2">
    <name type="scientific">Zymomonas mobilis subsp. mobilis (strain ATCC 10988 / DSM 424 / LMG 404 / NCIMB 8938 / NRRL B-806 / ZM1)</name>
    <dbReference type="NCBI Taxonomy" id="555217"/>
    <lineage>
        <taxon>Bacteria</taxon>
        <taxon>Pseudomonadati</taxon>
        <taxon>Pseudomonadota</taxon>
        <taxon>Alphaproteobacteria</taxon>
        <taxon>Sphingomonadales</taxon>
        <taxon>Zymomonadaceae</taxon>
        <taxon>Zymomonas</taxon>
    </lineage>
</organism>
<name>A0A0H3G3W7_ZYMMA</name>
<evidence type="ECO:0000313" key="2">
    <source>
        <dbReference type="Proteomes" id="UP000001494"/>
    </source>
</evidence>
<dbReference type="GO" id="GO:0016787">
    <property type="term" value="F:hydrolase activity"/>
    <property type="evidence" value="ECO:0007669"/>
    <property type="project" value="UniProtKB-KW"/>
</dbReference>
<proteinExistence type="predicted"/>
<evidence type="ECO:0000313" key="1">
    <source>
        <dbReference type="EMBL" id="AEH63524.1"/>
    </source>
</evidence>
<dbReference type="InterPro" id="IPR007709">
    <property type="entry name" value="N-FG_amidohydro"/>
</dbReference>
<accession>A0A0H3G3W7</accession>
<dbReference type="Pfam" id="PF05013">
    <property type="entry name" value="FGase"/>
    <property type="match status" value="1"/>
</dbReference>
<dbReference type="HOGENOM" id="CLU_069318_1_0_5"/>
<protein>
    <submittedName>
        <fullName evidence="1">N-formylglutamate amidohydrolase</fullName>
    </submittedName>
</protein>
<dbReference type="eggNOG" id="COG3741">
    <property type="taxonomic scope" value="Bacteria"/>
</dbReference>
<dbReference type="OrthoDB" id="9802050at2"/>
<sequence>MKDRPAILPLGEWPPKRPVLLTVPHAGRFYPEDLLEKLRCEPEKLIIFEDRFADLLVDNAVSAGFSALVACSPRALIDLNRHHLEIDPMMIDPPLPLDSVILTSRSRNGLGLFPNYLAGFGGLYHHLLPYQEARHRIENYHAPWHGHIADILGNIKSRYGSAILLDIHSMPPLIPDEKGEAADIVIGTAYGHSASSEITAVIAEIVEKHGLKPAFNKPYAGGYTVDRHGKPSSSRHALQIEIDRALYLDEDLYHPSASLPAIRQLVHDIAEGVAQYIELSR</sequence>
<gene>
    <name evidence="1" type="ordered locus">Zmob_1711</name>
</gene>
<dbReference type="Proteomes" id="UP000001494">
    <property type="component" value="Chromosome"/>
</dbReference>
<dbReference type="Gene3D" id="3.40.630.40">
    <property type="entry name" value="Zn-dependent exopeptidases"/>
    <property type="match status" value="1"/>
</dbReference>
<dbReference type="AlphaFoldDB" id="A0A0H3G3W7"/>
<dbReference type="SUPFAM" id="SSF53187">
    <property type="entry name" value="Zn-dependent exopeptidases"/>
    <property type="match status" value="1"/>
</dbReference>
<dbReference type="KEGG" id="zmm:Zmob_1711"/>
<dbReference type="EMBL" id="CP002850">
    <property type="protein sequence ID" value="AEH63524.1"/>
    <property type="molecule type" value="Genomic_DNA"/>
</dbReference>